<dbReference type="RefSeq" id="WP_289836318.1">
    <property type="nucleotide sequence ID" value="NZ_JAUEIQ010000012.1"/>
</dbReference>
<name>A0ABT7XH45_9ACTN</name>
<reference evidence="3" key="1">
    <citation type="submission" date="2023-06" db="EMBL/GenBank/DDBJ databases">
        <authorList>
            <person name="Zeman M."/>
            <person name="Kubasova T."/>
            <person name="Jahodarova E."/>
            <person name="Nykrynova M."/>
            <person name="Rychlik I."/>
        </authorList>
    </citation>
    <scope>NUCLEOTIDE SEQUENCE</scope>
    <source>
        <strain evidence="3">176_SSukc20</strain>
    </source>
</reference>
<dbReference type="InterPro" id="IPR009051">
    <property type="entry name" value="Helical_ferredxn"/>
</dbReference>
<evidence type="ECO:0000313" key="4">
    <source>
        <dbReference type="Proteomes" id="UP001168435"/>
    </source>
</evidence>
<dbReference type="EMBL" id="JAUEIQ010000012">
    <property type="protein sequence ID" value="MDN0064736.1"/>
    <property type="molecule type" value="Genomic_DNA"/>
</dbReference>
<sequence>MAIHVVEEANRCLGCKRAMCQIKGCPVHTPIPEVINLFKERKMDEAGTLLFENNPMSAVCSLICNHSNQCEGNCIQGRKGNPVHFSSIESYISRTYLDRYTPKRAEPNGKSVAVIGSGPAGITVAIKMAEAGCDVTVFEQKAEVGGVLRYGIPEFRLSKELVSRYRDIMVSLGVRLRPSTTIGGALNIDDLFRDGYDSVFVGTGTWRARKLDIRGQGRGNVFFGIDYLVDPDSVDLGRDVAIIGVGNVAMDVARTALRHGAHRVTLYSNTNNVTASSEEVEYAELEGCEIVRGKDVIAIEKEGPVFRTAIFDEDGNVVGYEDELDHVSCDTVVIAVSQLPKDKLVLTTDGLATNDRGLLEVDEKNMCTVPGVFAAGDVATGPRTVVHAVAGAKVAIEGMKEYMGIA</sequence>
<dbReference type="PANTHER" id="PTHR42783">
    <property type="entry name" value="GLUTAMATE SYNTHASE [NADPH] SMALL CHAIN"/>
    <property type="match status" value="1"/>
</dbReference>
<evidence type="ECO:0000259" key="1">
    <source>
        <dbReference type="Pfam" id="PF07992"/>
    </source>
</evidence>
<evidence type="ECO:0000259" key="2">
    <source>
        <dbReference type="Pfam" id="PF14691"/>
    </source>
</evidence>
<protein>
    <submittedName>
        <fullName evidence="3">FAD-dependent oxidoreductase</fullName>
    </submittedName>
</protein>
<dbReference type="Gene3D" id="1.10.1060.10">
    <property type="entry name" value="Alpha-helical ferredoxin"/>
    <property type="match status" value="1"/>
</dbReference>
<feature type="domain" description="Dihydroprymidine dehydrogenase" evidence="2">
    <location>
        <begin position="5"/>
        <end position="95"/>
    </location>
</feature>
<reference evidence="3" key="2">
    <citation type="submission" date="2024-05" db="EMBL/GenBank/DDBJ databases">
        <title>Identification and characterization of horizontal gene transfer across gut microbiota members of farm animals based on homology search.</title>
        <authorList>
            <person name="Schwarzerova J."/>
            <person name="Nykrynova M."/>
            <person name="Jureckova K."/>
            <person name="Cejkova D."/>
            <person name="Rychlik I."/>
        </authorList>
    </citation>
    <scope>NUCLEOTIDE SEQUENCE</scope>
    <source>
        <strain evidence="3">176_SSukc20</strain>
    </source>
</reference>
<keyword evidence="4" id="KW-1185">Reference proteome</keyword>
<dbReference type="PRINTS" id="PR00469">
    <property type="entry name" value="PNDRDTASEII"/>
</dbReference>
<dbReference type="SUPFAM" id="SSF51971">
    <property type="entry name" value="Nucleotide-binding domain"/>
    <property type="match status" value="2"/>
</dbReference>
<dbReference type="InterPro" id="IPR036188">
    <property type="entry name" value="FAD/NAD-bd_sf"/>
</dbReference>
<dbReference type="InterPro" id="IPR023753">
    <property type="entry name" value="FAD/NAD-binding_dom"/>
</dbReference>
<accession>A0ABT7XH45</accession>
<dbReference type="Pfam" id="PF14691">
    <property type="entry name" value="Fer4_20"/>
    <property type="match status" value="1"/>
</dbReference>
<dbReference type="InterPro" id="IPR028261">
    <property type="entry name" value="DPD_II"/>
</dbReference>
<gene>
    <name evidence="3" type="ORF">QVN30_10510</name>
</gene>
<dbReference type="PRINTS" id="PR00368">
    <property type="entry name" value="FADPNR"/>
</dbReference>
<evidence type="ECO:0000313" key="3">
    <source>
        <dbReference type="EMBL" id="MDN0064736.1"/>
    </source>
</evidence>
<proteinExistence type="predicted"/>
<comment type="caution">
    <text evidence="3">The sequence shown here is derived from an EMBL/GenBank/DDBJ whole genome shotgun (WGS) entry which is preliminary data.</text>
</comment>
<dbReference type="Pfam" id="PF07992">
    <property type="entry name" value="Pyr_redox_2"/>
    <property type="match status" value="1"/>
</dbReference>
<organism evidence="3 4">
    <name type="scientific">Collinsella ihumii</name>
    <dbReference type="NCBI Taxonomy" id="1720204"/>
    <lineage>
        <taxon>Bacteria</taxon>
        <taxon>Bacillati</taxon>
        <taxon>Actinomycetota</taxon>
        <taxon>Coriobacteriia</taxon>
        <taxon>Coriobacteriales</taxon>
        <taxon>Coriobacteriaceae</taxon>
        <taxon>Collinsella</taxon>
    </lineage>
</organism>
<dbReference type="PANTHER" id="PTHR42783:SF3">
    <property type="entry name" value="GLUTAMATE SYNTHASE [NADPH] SMALL CHAIN-RELATED"/>
    <property type="match status" value="1"/>
</dbReference>
<dbReference type="Proteomes" id="UP001168435">
    <property type="component" value="Unassembled WGS sequence"/>
</dbReference>
<dbReference type="Gene3D" id="3.50.50.60">
    <property type="entry name" value="FAD/NAD(P)-binding domain"/>
    <property type="match status" value="2"/>
</dbReference>
<feature type="domain" description="FAD/NAD(P)-binding" evidence="1">
    <location>
        <begin position="111"/>
        <end position="391"/>
    </location>
</feature>
<dbReference type="SUPFAM" id="SSF46548">
    <property type="entry name" value="alpha-helical ferredoxin"/>
    <property type="match status" value="1"/>
</dbReference>